<dbReference type="Proteomes" id="UP000245768">
    <property type="component" value="Unassembled WGS sequence"/>
</dbReference>
<evidence type="ECO:0000256" key="4">
    <source>
        <dbReference type="ARBA" id="ARBA00023242"/>
    </source>
</evidence>
<evidence type="ECO:0000256" key="2">
    <source>
        <dbReference type="ARBA" id="ARBA00009993"/>
    </source>
</evidence>
<dbReference type="InParanoid" id="A0A316YZV9"/>
<dbReference type="PANTHER" id="PTHR20648">
    <property type="entry name" value="ELONGIN-C"/>
    <property type="match status" value="1"/>
</dbReference>
<reference evidence="6 7" key="1">
    <citation type="journal article" date="2018" name="Mol. Biol. Evol.">
        <title>Broad Genomic Sampling Reveals a Smut Pathogenic Ancestry of the Fungal Clade Ustilaginomycotina.</title>
        <authorList>
            <person name="Kijpornyongpan T."/>
            <person name="Mondo S.J."/>
            <person name="Barry K."/>
            <person name="Sandor L."/>
            <person name="Lee J."/>
            <person name="Lipzen A."/>
            <person name="Pangilinan J."/>
            <person name="LaButti K."/>
            <person name="Hainaut M."/>
            <person name="Henrissat B."/>
            <person name="Grigoriev I.V."/>
            <person name="Spatafora J.W."/>
            <person name="Aime M.C."/>
        </authorList>
    </citation>
    <scope>NUCLEOTIDE SEQUENCE [LARGE SCALE GENOMIC DNA]</scope>
    <source>
        <strain evidence="6 7">MCA 4198</strain>
    </source>
</reference>
<evidence type="ECO:0000313" key="7">
    <source>
        <dbReference type="Proteomes" id="UP000245768"/>
    </source>
</evidence>
<keyword evidence="7" id="KW-1185">Reference proteome</keyword>
<comment type="subcellular location">
    <subcellularLocation>
        <location evidence="1">Nucleus</location>
    </subcellularLocation>
</comment>
<accession>A0A316YZV9</accession>
<evidence type="ECO:0000256" key="3">
    <source>
        <dbReference type="ARBA" id="ARBA00021347"/>
    </source>
</evidence>
<dbReference type="SMART" id="SM00512">
    <property type="entry name" value="Skp1"/>
    <property type="match status" value="1"/>
</dbReference>
<dbReference type="InterPro" id="IPR011333">
    <property type="entry name" value="SKP1/BTB/POZ_sf"/>
</dbReference>
<dbReference type="SUPFAM" id="SSF54695">
    <property type="entry name" value="POZ domain"/>
    <property type="match status" value="1"/>
</dbReference>
<gene>
    <name evidence="6" type="ORF">FA10DRAFT_264207</name>
</gene>
<dbReference type="GO" id="GO:0006511">
    <property type="term" value="P:ubiquitin-dependent protein catabolic process"/>
    <property type="evidence" value="ECO:0007669"/>
    <property type="project" value="InterPro"/>
</dbReference>
<dbReference type="FunFam" id="3.30.710.10:FF:000035">
    <property type="entry name" value="Elongin C transcription elongation factor"/>
    <property type="match status" value="1"/>
</dbReference>
<evidence type="ECO:0000256" key="5">
    <source>
        <dbReference type="SAM" id="MobiDB-lite"/>
    </source>
</evidence>
<evidence type="ECO:0000256" key="1">
    <source>
        <dbReference type="ARBA" id="ARBA00004123"/>
    </source>
</evidence>
<dbReference type="FunCoup" id="A0A316YZV9">
    <property type="interactions" value="293"/>
</dbReference>
<sequence>MSAEASTSNDAAIGSPFGDAKDHEWVTLISQDGYHFVLDYRCAILSGTIRSMLGRGQGGDGAGGGSSSGHADFDDSVPSPAPGINGDNGAAPFSGGFAEAETLTANLNQIRGVVLEKVVEYLVWKQKYNDSTADTDIPHFQNRIPPEIALELLMAADFLDV</sequence>
<feature type="compositionally biased region" description="Gly residues" evidence="5">
    <location>
        <begin position="56"/>
        <end position="67"/>
    </location>
</feature>
<dbReference type="RefSeq" id="XP_025380771.1">
    <property type="nucleotide sequence ID" value="XM_025520557.1"/>
</dbReference>
<proteinExistence type="inferred from homology"/>
<keyword evidence="4" id="KW-0539">Nucleus</keyword>
<evidence type="ECO:0000313" key="6">
    <source>
        <dbReference type="EMBL" id="PWN93573.1"/>
    </source>
</evidence>
<dbReference type="STRING" id="215250.A0A316YZV9"/>
<dbReference type="EMBL" id="KZ819634">
    <property type="protein sequence ID" value="PWN93573.1"/>
    <property type="molecule type" value="Genomic_DNA"/>
</dbReference>
<comment type="similarity">
    <text evidence="2">Belongs to the SKP1 family.</text>
</comment>
<dbReference type="AlphaFoldDB" id="A0A316YZV9"/>
<dbReference type="GeneID" id="37042473"/>
<feature type="region of interest" description="Disordered" evidence="5">
    <location>
        <begin position="56"/>
        <end position="88"/>
    </location>
</feature>
<dbReference type="CDD" id="cd18321">
    <property type="entry name" value="BTB_POZ_EloC"/>
    <property type="match status" value="1"/>
</dbReference>
<name>A0A316YZV9_9BASI</name>
<dbReference type="Gene3D" id="3.30.710.10">
    <property type="entry name" value="Potassium Channel Kv1.1, Chain A"/>
    <property type="match status" value="1"/>
</dbReference>
<dbReference type="InterPro" id="IPR001232">
    <property type="entry name" value="SKP1-like"/>
</dbReference>
<dbReference type="GO" id="GO:0005634">
    <property type="term" value="C:nucleus"/>
    <property type="evidence" value="ECO:0007669"/>
    <property type="project" value="UniProtKB-SubCell"/>
</dbReference>
<organism evidence="6 7">
    <name type="scientific">Acaromyces ingoldii</name>
    <dbReference type="NCBI Taxonomy" id="215250"/>
    <lineage>
        <taxon>Eukaryota</taxon>
        <taxon>Fungi</taxon>
        <taxon>Dikarya</taxon>
        <taxon>Basidiomycota</taxon>
        <taxon>Ustilaginomycotina</taxon>
        <taxon>Exobasidiomycetes</taxon>
        <taxon>Exobasidiales</taxon>
        <taxon>Cryptobasidiaceae</taxon>
        <taxon>Acaromyces</taxon>
    </lineage>
</organism>
<protein>
    <recommendedName>
        <fullName evidence="3">Elongin-C</fullName>
    </recommendedName>
</protein>
<dbReference type="InterPro" id="IPR039948">
    <property type="entry name" value="ELC1"/>
</dbReference>
<dbReference type="OrthoDB" id="249087at2759"/>